<dbReference type="CDD" id="cd01048">
    <property type="entry name" value="Ferritin_like_AB2"/>
    <property type="match status" value="1"/>
</dbReference>
<evidence type="ECO:0000313" key="3">
    <source>
        <dbReference type="Proteomes" id="UP000307657"/>
    </source>
</evidence>
<name>A0A4U0ETX4_9FLAO</name>
<organism evidence="2 3">
    <name type="scientific">Pontimicrobium aquaticum</name>
    <dbReference type="NCBI Taxonomy" id="2565367"/>
    <lineage>
        <taxon>Bacteria</taxon>
        <taxon>Pseudomonadati</taxon>
        <taxon>Bacteroidota</taxon>
        <taxon>Flavobacteriia</taxon>
        <taxon>Flavobacteriales</taxon>
        <taxon>Flavobacteriaceae</taxon>
        <taxon>Pontimicrobium</taxon>
    </lineage>
</organism>
<accession>A0A4U0ETX4</accession>
<dbReference type="InterPro" id="IPR009078">
    <property type="entry name" value="Ferritin-like_SF"/>
</dbReference>
<dbReference type="Proteomes" id="UP000307657">
    <property type="component" value="Unassembled WGS sequence"/>
</dbReference>
<dbReference type="AlphaFoldDB" id="A0A4U0ETX4"/>
<protein>
    <submittedName>
        <fullName evidence="2">DUF2202 domain-containing protein</fullName>
    </submittedName>
</protein>
<dbReference type="RefSeq" id="WP_136843720.1">
    <property type="nucleotide sequence ID" value="NZ_SUPL01000005.1"/>
</dbReference>
<gene>
    <name evidence="2" type="ORF">E5167_10205</name>
</gene>
<evidence type="ECO:0000259" key="1">
    <source>
        <dbReference type="Pfam" id="PF09968"/>
    </source>
</evidence>
<reference evidence="2 3" key="1">
    <citation type="submission" date="2019-04" db="EMBL/GenBank/DDBJ databases">
        <title>Lacinutrix sp. nov., isolated from marine water.</title>
        <authorList>
            <person name="Kim W."/>
        </authorList>
    </citation>
    <scope>NUCLEOTIDE SEQUENCE [LARGE SCALE GENOMIC DNA]</scope>
    <source>
        <strain evidence="2 3">CAU 1491</strain>
    </source>
</reference>
<proteinExistence type="predicted"/>
<feature type="domain" description="DUF2202" evidence="1">
    <location>
        <begin position="36"/>
        <end position="196"/>
    </location>
</feature>
<dbReference type="InterPro" id="IPR019243">
    <property type="entry name" value="DUF2202"/>
</dbReference>
<dbReference type="SUPFAM" id="SSF47240">
    <property type="entry name" value="Ferritin-like"/>
    <property type="match status" value="1"/>
</dbReference>
<dbReference type="OrthoDB" id="9801086at2"/>
<dbReference type="Gene3D" id="1.20.1260.10">
    <property type="match status" value="1"/>
</dbReference>
<evidence type="ECO:0000313" key="2">
    <source>
        <dbReference type="EMBL" id="TJY34674.1"/>
    </source>
</evidence>
<dbReference type="PROSITE" id="PS51257">
    <property type="entry name" value="PROKAR_LIPOPROTEIN"/>
    <property type="match status" value="1"/>
</dbReference>
<dbReference type="EMBL" id="SUPL01000005">
    <property type="protein sequence ID" value="TJY34674.1"/>
    <property type="molecule type" value="Genomic_DNA"/>
</dbReference>
<dbReference type="InterPro" id="IPR012347">
    <property type="entry name" value="Ferritin-like"/>
</dbReference>
<keyword evidence="3" id="KW-1185">Reference proteome</keyword>
<comment type="caution">
    <text evidence="2">The sequence shown here is derived from an EMBL/GenBank/DDBJ whole genome shotgun (WGS) entry which is preliminary data.</text>
</comment>
<dbReference type="Pfam" id="PF09968">
    <property type="entry name" value="DUF2202"/>
    <property type="match status" value="1"/>
</dbReference>
<sequence>MKTIIIAFLSIISVFITSCSKNDDNTAAILELTNLEKQDLVFLREEEKLARDVYLYAFEKYQQQIFYNISQSEQQHMNSILYLLNKYNLKDPVIEELGIFLNQDLQQLYNQLTAQIDISLIEALKVGATVEDLDIKDIVEVESNTQNIDILNVYNSLKCGSRNHLRSFVFELDFNGISYIPQFISVEEYNEIIESEKERCGG</sequence>